<dbReference type="PANTHER" id="PTHR19845:SF0">
    <property type="entry name" value="KATANIN P80 WD40 REPEAT-CONTAINING SUBUNIT B1"/>
    <property type="match status" value="1"/>
</dbReference>
<keyword evidence="6 7" id="KW-0206">Cytoskeleton</keyword>
<gene>
    <name evidence="7" type="primary">KATNB1</name>
    <name evidence="11" type="ORF">BV898_01824</name>
</gene>
<keyword evidence="7" id="KW-0132">Cell division</keyword>
<dbReference type="Pfam" id="PF00400">
    <property type="entry name" value="WD40"/>
    <property type="match status" value="6"/>
</dbReference>
<feature type="compositionally biased region" description="Low complexity" evidence="9">
    <location>
        <begin position="394"/>
        <end position="425"/>
    </location>
</feature>
<keyword evidence="4 7" id="KW-0493">Microtubule</keyword>
<evidence type="ECO:0000256" key="8">
    <source>
        <dbReference type="PROSITE-ProRule" id="PRU00221"/>
    </source>
</evidence>
<dbReference type="Proteomes" id="UP000192578">
    <property type="component" value="Unassembled WGS sequence"/>
</dbReference>
<keyword evidence="2 7" id="KW-0963">Cytoplasm</keyword>
<dbReference type="GO" id="GO:0008352">
    <property type="term" value="C:katanin complex"/>
    <property type="evidence" value="ECO:0007669"/>
    <property type="project" value="InterPro"/>
</dbReference>
<feature type="domain" description="Katanin p80 subunit C-terminal" evidence="10">
    <location>
        <begin position="584"/>
        <end position="743"/>
    </location>
</feature>
<dbReference type="GO" id="GO:0005737">
    <property type="term" value="C:cytoplasm"/>
    <property type="evidence" value="ECO:0007669"/>
    <property type="project" value="UniProtKB-SubCell"/>
</dbReference>
<dbReference type="Pfam" id="PF13925">
    <property type="entry name" value="Katanin_con80"/>
    <property type="match status" value="1"/>
</dbReference>
<dbReference type="GO" id="GO:0005813">
    <property type="term" value="C:centrosome"/>
    <property type="evidence" value="ECO:0007669"/>
    <property type="project" value="UniProtKB-SubCell"/>
</dbReference>
<dbReference type="PROSITE" id="PS50294">
    <property type="entry name" value="WD_REPEATS_REGION"/>
    <property type="match status" value="3"/>
</dbReference>
<evidence type="ECO:0000256" key="6">
    <source>
        <dbReference type="ARBA" id="ARBA00023212"/>
    </source>
</evidence>
<dbReference type="PRINTS" id="PR00320">
    <property type="entry name" value="GPROTEINBRPT"/>
</dbReference>
<dbReference type="InterPro" id="IPR001680">
    <property type="entry name" value="WD40_rpt"/>
</dbReference>
<feature type="repeat" description="WD" evidence="8">
    <location>
        <begin position="13"/>
        <end position="55"/>
    </location>
</feature>
<dbReference type="GO" id="GO:0051301">
    <property type="term" value="P:cell division"/>
    <property type="evidence" value="ECO:0007669"/>
    <property type="project" value="UniProtKB-KW"/>
</dbReference>
<dbReference type="GO" id="GO:0005874">
    <property type="term" value="C:microtubule"/>
    <property type="evidence" value="ECO:0007669"/>
    <property type="project" value="UniProtKB-KW"/>
</dbReference>
<dbReference type="InterPro" id="IPR036322">
    <property type="entry name" value="WD40_repeat_dom_sf"/>
</dbReference>
<evidence type="ECO:0000256" key="3">
    <source>
        <dbReference type="ARBA" id="ARBA00022574"/>
    </source>
</evidence>
<evidence type="ECO:0000313" key="12">
    <source>
        <dbReference type="Proteomes" id="UP000192578"/>
    </source>
</evidence>
<feature type="repeat" description="WD" evidence="8">
    <location>
        <begin position="98"/>
        <end position="140"/>
    </location>
</feature>
<dbReference type="InterPro" id="IPR019775">
    <property type="entry name" value="WD40_repeat_CS"/>
</dbReference>
<dbReference type="OrthoDB" id="10251605at2759"/>
<comment type="caution">
    <text evidence="11">The sequence shown here is derived from an EMBL/GenBank/DDBJ whole genome shotgun (WGS) entry which is preliminary data.</text>
</comment>
<reference evidence="12" key="1">
    <citation type="submission" date="2017-01" db="EMBL/GenBank/DDBJ databases">
        <title>Comparative genomics of anhydrobiosis in the tardigrade Hypsibius dujardini.</title>
        <authorList>
            <person name="Yoshida Y."/>
            <person name="Koutsovoulos G."/>
            <person name="Laetsch D."/>
            <person name="Stevens L."/>
            <person name="Kumar S."/>
            <person name="Horikawa D."/>
            <person name="Ishino K."/>
            <person name="Komine S."/>
            <person name="Tomita M."/>
            <person name="Blaxter M."/>
            <person name="Arakawa K."/>
        </authorList>
    </citation>
    <scope>NUCLEOTIDE SEQUENCE [LARGE SCALE GENOMIC DNA]</scope>
    <source>
        <strain evidence="12">Z151</strain>
    </source>
</reference>
<evidence type="ECO:0000256" key="7">
    <source>
        <dbReference type="HAMAP-Rule" id="MF_03022"/>
    </source>
</evidence>
<dbReference type="InterPro" id="IPR026962">
    <property type="entry name" value="KTNB1"/>
</dbReference>
<protein>
    <recommendedName>
        <fullName evidence="7">Katanin p80 WD40 repeat-containing subunit B1</fullName>
        <shortName evidence="7">Katanin p80 subunit B1</shortName>
    </recommendedName>
    <alternativeName>
        <fullName evidence="7">p80 katanin</fullName>
    </alternativeName>
</protein>
<feature type="repeat" description="WD" evidence="8">
    <location>
        <begin position="185"/>
        <end position="226"/>
    </location>
</feature>
<name>A0A1W0X9W7_HYPEX</name>
<feature type="repeat" description="WD" evidence="8">
    <location>
        <begin position="141"/>
        <end position="182"/>
    </location>
</feature>
<keyword evidence="7" id="KW-0498">Mitosis</keyword>
<accession>A0A1W0X9W7</accession>
<dbReference type="EMBL" id="MTYJ01000007">
    <property type="protein sequence ID" value="OQV24283.1"/>
    <property type="molecule type" value="Genomic_DNA"/>
</dbReference>
<comment type="subunit">
    <text evidence="7">Interacts with KATNA1. This interaction enhances the microtubule binding and severing activity of KATNA1 and also targets this activity to the centrosome.</text>
</comment>
<proteinExistence type="inferred from homology"/>
<feature type="region of interest" description="Disordered" evidence="9">
    <location>
        <begin position="308"/>
        <end position="523"/>
    </location>
</feature>
<dbReference type="PROSITE" id="PS50082">
    <property type="entry name" value="WD_REPEATS_2"/>
    <property type="match status" value="5"/>
</dbReference>
<dbReference type="SUPFAM" id="SSF50978">
    <property type="entry name" value="WD40 repeat-like"/>
    <property type="match status" value="1"/>
</dbReference>
<dbReference type="PROSITE" id="PS00678">
    <property type="entry name" value="WD_REPEATS_1"/>
    <property type="match status" value="2"/>
</dbReference>
<sequence length="748" mass="81131">MALPKKVTKIQEIEAHSSAVTCVSLGQLNGRVLATGGADCLVNLWVLGQKTPLKSLAGLSSAAECIKFDPSEESVVAGSSQGALKIWDLEADKIKRTLTGHKSGITALDFLPLDPNLIVSGSTDCSVKVWDLRKKACVVSLKQRHDSVRDVLFSPHGKWITSAGIDGTVQVYQWHAGKLLKELIHSPAKTPVHSLAFHPSDLLLATAGQDGVVKFWDLETFEAISSTDKDASAIRCIRFQKDGSSLLAGCDDILRVYGWEPPACFDVIPVGWGRVGDMAVTGNSSQLITASVGKTTVATYLVDLTRVRGKDSPPDLAEPNLEPSPVYRTLPRKTGIKKPLPDKTPVKLPVRSQSRDPISRRITANKAPPSSDHPVEIFLPKRKLAHSPPPRNTSPPSSGSSSSPSRGRGRSVSPSRKPVSSLLPSRHMRTTAQTVRGAGKSSSSKLDEDMSRLSMMMPPRSQTTESFPKPPPLMMMNNVPYRRTSFFPPSPDTSAQTTPTSHPSDYDSAGGSSISSSPAPQYRAPVMPVYPVKSKSQYSMPSSPPEKDRFSGASNAEALFGSHSGGGGGKTGMGGATLTRIKVSHGPFLTMLTSRLDNLRSLQQMGSGQRDGKLLLDAAVQFNDVATLVDVLNLLCTKPALWSLDCCAMILPHAHKLICHKIENYILTSTTALKLILKNFADLIKRTLEATPSLGVDISREERVQKSRICYTHLLLLKDFMEKDNRSLSQNLKKEFRQVKLLMQSLDN</sequence>
<feature type="compositionally biased region" description="Polar residues" evidence="9">
    <location>
        <begin position="430"/>
        <end position="444"/>
    </location>
</feature>
<dbReference type="Gene3D" id="2.130.10.10">
    <property type="entry name" value="YVTN repeat-like/Quinoprotein amine dehydrogenase"/>
    <property type="match status" value="2"/>
</dbReference>
<evidence type="ECO:0000256" key="5">
    <source>
        <dbReference type="ARBA" id="ARBA00022737"/>
    </source>
</evidence>
<dbReference type="HAMAP" id="MF_03022">
    <property type="entry name" value="Katanin_p80_B1"/>
    <property type="match status" value="1"/>
</dbReference>
<comment type="subcellular location">
    <subcellularLocation>
        <location evidence="1 7">Cytoplasm</location>
        <location evidence="1 7">Cytoskeleton</location>
    </subcellularLocation>
    <subcellularLocation>
        <location evidence="7">Cytoplasm</location>
    </subcellularLocation>
    <subcellularLocation>
        <location evidence="7">Cytoplasm</location>
        <location evidence="7">Cytoskeleton</location>
        <location evidence="7">Microtubule organizing center</location>
        <location evidence="7">Centrosome</location>
    </subcellularLocation>
    <subcellularLocation>
        <location evidence="7">Cytoplasm</location>
        <location evidence="7">Cytoskeleton</location>
        <location evidence="7">Spindle pole</location>
    </subcellularLocation>
    <subcellularLocation>
        <location evidence="7">Cytoplasm</location>
        <location evidence="7">Cytoskeleton</location>
        <location evidence="7">Spindle</location>
    </subcellularLocation>
    <text evidence="7">Predominantly cytoplasmic. Localized to the interphase centrosome and mitotic spindle poles.</text>
</comment>
<organism evidence="11 12">
    <name type="scientific">Hypsibius exemplaris</name>
    <name type="common">Freshwater tardigrade</name>
    <dbReference type="NCBI Taxonomy" id="2072580"/>
    <lineage>
        <taxon>Eukaryota</taxon>
        <taxon>Metazoa</taxon>
        <taxon>Ecdysozoa</taxon>
        <taxon>Tardigrada</taxon>
        <taxon>Eutardigrada</taxon>
        <taxon>Parachela</taxon>
        <taxon>Hypsibioidea</taxon>
        <taxon>Hypsibiidae</taxon>
        <taxon>Hypsibius</taxon>
    </lineage>
</organism>
<evidence type="ECO:0000256" key="4">
    <source>
        <dbReference type="ARBA" id="ARBA00022701"/>
    </source>
</evidence>
<dbReference type="SMART" id="SM00320">
    <property type="entry name" value="WD40"/>
    <property type="match status" value="6"/>
</dbReference>
<keyword evidence="3 8" id="KW-0853">WD repeat</keyword>
<dbReference type="CDD" id="cd00200">
    <property type="entry name" value="WD40"/>
    <property type="match status" value="1"/>
</dbReference>
<feature type="repeat" description="WD" evidence="8">
    <location>
        <begin position="56"/>
        <end position="97"/>
    </location>
</feature>
<dbReference type="GO" id="GO:0008017">
    <property type="term" value="F:microtubule binding"/>
    <property type="evidence" value="ECO:0007669"/>
    <property type="project" value="UniProtKB-UniRule"/>
</dbReference>
<keyword evidence="7" id="KW-0131">Cell cycle</keyword>
<dbReference type="GO" id="GO:0007019">
    <property type="term" value="P:microtubule depolymerization"/>
    <property type="evidence" value="ECO:0007669"/>
    <property type="project" value="TreeGrafter"/>
</dbReference>
<dbReference type="PANTHER" id="PTHR19845">
    <property type="entry name" value="KATANIN P80 SUBUNIT"/>
    <property type="match status" value="1"/>
</dbReference>
<dbReference type="FunFam" id="2.130.10.10:FF:000462">
    <property type="entry name" value="Katanin p80 WD40 repeat-containing subunit B1"/>
    <property type="match status" value="1"/>
</dbReference>
<evidence type="ECO:0000256" key="9">
    <source>
        <dbReference type="SAM" id="MobiDB-lite"/>
    </source>
</evidence>
<comment type="function">
    <text evidence="7">Participates in a complex which severs microtubules in an ATP-dependent manner. May act to target the enzymatic subunit of this complex to sites of action such as the centrosome. Microtubule severing may promote rapid reorganization of cellular microtubule arrays and the release of microtubules from the centrosome following nucleation.</text>
</comment>
<dbReference type="GO" id="GO:0000922">
    <property type="term" value="C:spindle pole"/>
    <property type="evidence" value="ECO:0007669"/>
    <property type="project" value="UniProtKB-SubCell"/>
</dbReference>
<evidence type="ECO:0000313" key="11">
    <source>
        <dbReference type="EMBL" id="OQV24283.1"/>
    </source>
</evidence>
<dbReference type="GO" id="GO:0051013">
    <property type="term" value="P:microtubule severing"/>
    <property type="evidence" value="ECO:0007669"/>
    <property type="project" value="UniProtKB-UniRule"/>
</dbReference>
<feature type="compositionally biased region" description="Low complexity" evidence="9">
    <location>
        <begin position="506"/>
        <end position="520"/>
    </location>
</feature>
<dbReference type="InterPro" id="IPR020472">
    <property type="entry name" value="WD40_PAC1"/>
</dbReference>
<keyword evidence="12" id="KW-1185">Reference proteome</keyword>
<evidence type="ECO:0000259" key="10">
    <source>
        <dbReference type="Pfam" id="PF13925"/>
    </source>
</evidence>
<evidence type="ECO:0000256" key="1">
    <source>
        <dbReference type="ARBA" id="ARBA00004245"/>
    </source>
</evidence>
<keyword evidence="5" id="KW-0677">Repeat</keyword>
<dbReference type="InterPro" id="IPR028021">
    <property type="entry name" value="Katanin_C-terminal"/>
</dbReference>
<feature type="compositionally biased region" description="Low complexity" evidence="9">
    <location>
        <begin position="452"/>
        <end position="461"/>
    </location>
</feature>
<feature type="compositionally biased region" description="Polar residues" evidence="9">
    <location>
        <begin position="492"/>
        <end position="503"/>
    </location>
</feature>
<dbReference type="InterPro" id="IPR015943">
    <property type="entry name" value="WD40/YVTN_repeat-like_dom_sf"/>
</dbReference>
<evidence type="ECO:0000256" key="2">
    <source>
        <dbReference type="ARBA" id="ARBA00022490"/>
    </source>
</evidence>
<dbReference type="AlphaFoldDB" id="A0A1W0X9W7"/>
<comment type="similarity">
    <text evidence="7">Belongs to the WD repeat KATNB1 family.</text>
</comment>